<sequence>MPPTERARRLSRALQARFRIDLFSALVERDFERQLAEVILAAEREAFRRGQDAALGRSPAPSRVAADALPVTPPWPTASADAANSTTA</sequence>
<dbReference type="EMBL" id="RZIJ01000005">
    <property type="protein sequence ID" value="RUQ73613.1"/>
    <property type="molecule type" value="Genomic_DNA"/>
</dbReference>
<accession>A0A433JB27</accession>
<reference evidence="2 3" key="1">
    <citation type="submission" date="2018-12" db="EMBL/GenBank/DDBJ databases">
        <authorList>
            <person name="Yang Y."/>
        </authorList>
    </citation>
    <scope>NUCLEOTIDE SEQUENCE [LARGE SCALE GENOMIC DNA]</scope>
    <source>
        <strain evidence="2 3">GSF71</strain>
    </source>
</reference>
<protein>
    <submittedName>
        <fullName evidence="2">Uncharacterized protein</fullName>
    </submittedName>
</protein>
<dbReference type="Proteomes" id="UP000280346">
    <property type="component" value="Unassembled WGS sequence"/>
</dbReference>
<gene>
    <name evidence="2" type="ORF">EJ913_08045</name>
</gene>
<evidence type="ECO:0000313" key="2">
    <source>
        <dbReference type="EMBL" id="RUQ73613.1"/>
    </source>
</evidence>
<dbReference type="AlphaFoldDB" id="A0A433JB27"/>
<evidence type="ECO:0000313" key="3">
    <source>
        <dbReference type="Proteomes" id="UP000280346"/>
    </source>
</evidence>
<evidence type="ECO:0000256" key="1">
    <source>
        <dbReference type="SAM" id="MobiDB-lite"/>
    </source>
</evidence>
<feature type="compositionally biased region" description="Low complexity" evidence="1">
    <location>
        <begin position="77"/>
        <end position="88"/>
    </location>
</feature>
<dbReference type="RefSeq" id="WP_126996584.1">
    <property type="nucleotide sequence ID" value="NZ_CP173190.1"/>
</dbReference>
<proteinExistence type="predicted"/>
<comment type="caution">
    <text evidence="2">The sequence shown here is derived from an EMBL/GenBank/DDBJ whole genome shotgun (WGS) entry which is preliminary data.</text>
</comment>
<feature type="region of interest" description="Disordered" evidence="1">
    <location>
        <begin position="50"/>
        <end position="88"/>
    </location>
</feature>
<keyword evidence="3" id="KW-1185">Reference proteome</keyword>
<dbReference type="OrthoDB" id="7307965at2"/>
<name>A0A433JB27_9PROT</name>
<organism evidence="2 3">
    <name type="scientific">Azospirillum doebereinerae</name>
    <dbReference type="NCBI Taxonomy" id="92933"/>
    <lineage>
        <taxon>Bacteria</taxon>
        <taxon>Pseudomonadati</taxon>
        <taxon>Pseudomonadota</taxon>
        <taxon>Alphaproteobacteria</taxon>
        <taxon>Rhodospirillales</taxon>
        <taxon>Azospirillaceae</taxon>
        <taxon>Azospirillum</taxon>
    </lineage>
</organism>